<gene>
    <name evidence="2" type="ORF">INT44_009061</name>
</gene>
<feature type="region of interest" description="Disordered" evidence="1">
    <location>
        <begin position="75"/>
        <end position="99"/>
    </location>
</feature>
<sequence length="99" mass="11001">MQISNSIVHNCSAIAKRSVVAATHIRPFSISACHFAEKKSNEDQPRSVTHNYFESLKDYDEENSESYSKDRVEGSFWGGDPGQTTQPGDENDVSVIIHA</sequence>
<dbReference type="AlphaFoldDB" id="A0A8H7Q2F4"/>
<name>A0A8H7Q2F4_9FUNG</name>
<accession>A0A8H7Q2F4</accession>
<dbReference type="Proteomes" id="UP000612746">
    <property type="component" value="Unassembled WGS sequence"/>
</dbReference>
<comment type="caution">
    <text evidence="2">The sequence shown here is derived from an EMBL/GenBank/DDBJ whole genome shotgun (WGS) entry which is preliminary data.</text>
</comment>
<evidence type="ECO:0000256" key="1">
    <source>
        <dbReference type="SAM" id="MobiDB-lite"/>
    </source>
</evidence>
<dbReference type="OrthoDB" id="10287779at2759"/>
<proteinExistence type="predicted"/>
<keyword evidence="3" id="KW-1185">Reference proteome</keyword>
<reference evidence="2" key="1">
    <citation type="submission" date="2020-12" db="EMBL/GenBank/DDBJ databases">
        <title>Metabolic potential, ecology and presence of endohyphal bacteria is reflected in genomic diversity of Mucoromycotina.</title>
        <authorList>
            <person name="Muszewska A."/>
            <person name="Okrasinska A."/>
            <person name="Steczkiewicz K."/>
            <person name="Drgas O."/>
            <person name="Orlowska M."/>
            <person name="Perlinska-Lenart U."/>
            <person name="Aleksandrzak-Piekarczyk T."/>
            <person name="Szatraj K."/>
            <person name="Zielenkiewicz U."/>
            <person name="Pilsyk S."/>
            <person name="Malc E."/>
            <person name="Mieczkowski P."/>
            <person name="Kruszewska J.S."/>
            <person name="Biernat P."/>
            <person name="Pawlowska J."/>
        </authorList>
    </citation>
    <scope>NUCLEOTIDE SEQUENCE</scope>
    <source>
        <strain evidence="2">WA0000051536</strain>
    </source>
</reference>
<evidence type="ECO:0000313" key="3">
    <source>
        <dbReference type="Proteomes" id="UP000612746"/>
    </source>
</evidence>
<dbReference type="EMBL" id="JAEPRA010000006">
    <property type="protein sequence ID" value="KAG2184050.1"/>
    <property type="molecule type" value="Genomic_DNA"/>
</dbReference>
<organism evidence="2 3">
    <name type="scientific">Umbelopsis vinacea</name>
    <dbReference type="NCBI Taxonomy" id="44442"/>
    <lineage>
        <taxon>Eukaryota</taxon>
        <taxon>Fungi</taxon>
        <taxon>Fungi incertae sedis</taxon>
        <taxon>Mucoromycota</taxon>
        <taxon>Mucoromycotina</taxon>
        <taxon>Umbelopsidomycetes</taxon>
        <taxon>Umbelopsidales</taxon>
        <taxon>Umbelopsidaceae</taxon>
        <taxon>Umbelopsis</taxon>
    </lineage>
</organism>
<evidence type="ECO:0000313" key="2">
    <source>
        <dbReference type="EMBL" id="KAG2184050.1"/>
    </source>
</evidence>
<protein>
    <submittedName>
        <fullName evidence="2">Uncharacterized protein</fullName>
    </submittedName>
</protein>